<name>A0A096BSJ5_9BACT</name>
<comment type="caution">
    <text evidence="2">The sequence shown here is derived from an EMBL/GenBank/DDBJ whole genome shotgun (WGS) entry which is preliminary data.</text>
</comment>
<dbReference type="EMBL" id="JRNS01000446">
    <property type="protein sequence ID" value="KGF45672.1"/>
    <property type="molecule type" value="Genomic_DNA"/>
</dbReference>
<evidence type="ECO:0000256" key="1">
    <source>
        <dbReference type="SAM" id="SignalP"/>
    </source>
</evidence>
<evidence type="ECO:0000313" key="2">
    <source>
        <dbReference type="EMBL" id="KGF45672.1"/>
    </source>
</evidence>
<dbReference type="AlphaFoldDB" id="A0A096BSJ5"/>
<sequence>MKKILLLLTVFLFTMGAHAQKDIVSIADAIKIFQAKTLQVGKQVLEKQGYSYKGVSSDEFGKDYNWVKNMNLTNDFLPTAMGRGNSSMVLLAQNGKTVYIYVFNRTAFAGLQAQVKAMGYDMGNAVKGDKTTLICTKDNQPTISFLTLQQPLPYCVQITE</sequence>
<evidence type="ECO:0000313" key="3">
    <source>
        <dbReference type="Proteomes" id="UP000029578"/>
    </source>
</evidence>
<proteinExistence type="predicted"/>
<feature type="chain" id="PRO_5001917506" evidence="1">
    <location>
        <begin position="20"/>
        <end position="160"/>
    </location>
</feature>
<gene>
    <name evidence="2" type="ORF">HMPREF0661_09515</name>
</gene>
<accession>A0A096BSJ5</accession>
<organism evidence="2 3">
    <name type="scientific">Prevotella melaninogenica DNF00666</name>
    <dbReference type="NCBI Taxonomy" id="1401073"/>
    <lineage>
        <taxon>Bacteria</taxon>
        <taxon>Pseudomonadati</taxon>
        <taxon>Bacteroidota</taxon>
        <taxon>Bacteroidia</taxon>
        <taxon>Bacteroidales</taxon>
        <taxon>Prevotellaceae</taxon>
        <taxon>Prevotella</taxon>
    </lineage>
</organism>
<protein>
    <submittedName>
        <fullName evidence="2">Uncharacterized protein</fullName>
    </submittedName>
</protein>
<reference evidence="2 3" key="1">
    <citation type="submission" date="2014-07" db="EMBL/GenBank/DDBJ databases">
        <authorList>
            <person name="McCorrison J."/>
            <person name="Sanka R."/>
            <person name="Torralba M."/>
            <person name="Gillis M."/>
            <person name="Haft D.H."/>
            <person name="Methe B."/>
            <person name="Sutton G."/>
            <person name="Nelson K.E."/>
        </authorList>
    </citation>
    <scope>NUCLEOTIDE SEQUENCE [LARGE SCALE GENOMIC DNA]</scope>
    <source>
        <strain evidence="2 3">DNF00666</strain>
    </source>
</reference>
<dbReference type="Proteomes" id="UP000029578">
    <property type="component" value="Unassembled WGS sequence"/>
</dbReference>
<keyword evidence="1" id="KW-0732">Signal</keyword>
<dbReference type="RefSeq" id="WP_036865875.1">
    <property type="nucleotide sequence ID" value="NZ_JRNS01000446.1"/>
</dbReference>
<feature type="signal peptide" evidence="1">
    <location>
        <begin position="1"/>
        <end position="19"/>
    </location>
</feature>